<evidence type="ECO:0000313" key="1">
    <source>
        <dbReference type="EMBL" id="KAI8005890.1"/>
    </source>
</evidence>
<name>A0ACC0GXN0_9ERIC</name>
<keyword evidence="2" id="KW-1185">Reference proteome</keyword>
<protein>
    <submittedName>
        <fullName evidence="1">Golgin candidate 1</fullName>
    </submittedName>
</protein>
<comment type="caution">
    <text evidence="1">The sequence shown here is derived from an EMBL/GenBank/DDBJ whole genome shotgun (WGS) entry which is preliminary data.</text>
</comment>
<accession>A0ACC0GXN0</accession>
<organism evidence="1 2">
    <name type="scientific">Camellia lanceoleosa</name>
    <dbReference type="NCBI Taxonomy" id="1840588"/>
    <lineage>
        <taxon>Eukaryota</taxon>
        <taxon>Viridiplantae</taxon>
        <taxon>Streptophyta</taxon>
        <taxon>Embryophyta</taxon>
        <taxon>Tracheophyta</taxon>
        <taxon>Spermatophyta</taxon>
        <taxon>Magnoliopsida</taxon>
        <taxon>eudicotyledons</taxon>
        <taxon>Gunneridae</taxon>
        <taxon>Pentapetalae</taxon>
        <taxon>asterids</taxon>
        <taxon>Ericales</taxon>
        <taxon>Theaceae</taxon>
        <taxon>Camellia</taxon>
    </lineage>
</organism>
<gene>
    <name evidence="1" type="ORF">LOK49_LG07G01966</name>
</gene>
<proteinExistence type="predicted"/>
<sequence length="205" mass="23154">MRTANERTAKVAELEQKVALLEVECASLNQELQDTEARARRGQKKSPEDANQMIQAWQEEAERARQGQRDAERKLFSLEAMLYRVKMQLLLSLADTPPVHQPESDSAVIFLSASQSIVISVANDSGIEKIHIHGDASAKATLYRDRYLLLLHRLSRDQHFSKPAFDTKRSQFGSCEISPIQSLIGLTGGRWVMGVISQRVYIFPF</sequence>
<dbReference type="Proteomes" id="UP001060215">
    <property type="component" value="Chromosome 7"/>
</dbReference>
<dbReference type="EMBL" id="CM045764">
    <property type="protein sequence ID" value="KAI8005890.1"/>
    <property type="molecule type" value="Genomic_DNA"/>
</dbReference>
<reference evidence="1 2" key="1">
    <citation type="journal article" date="2022" name="Plant J.">
        <title>Chromosome-level genome of Camellia lanceoleosa provides a valuable resource for understanding genome evolution and self-incompatibility.</title>
        <authorList>
            <person name="Gong W."/>
            <person name="Xiao S."/>
            <person name="Wang L."/>
            <person name="Liao Z."/>
            <person name="Chang Y."/>
            <person name="Mo W."/>
            <person name="Hu G."/>
            <person name="Li W."/>
            <person name="Zhao G."/>
            <person name="Zhu H."/>
            <person name="Hu X."/>
            <person name="Ji K."/>
            <person name="Xiang X."/>
            <person name="Song Q."/>
            <person name="Yuan D."/>
            <person name="Jin S."/>
            <person name="Zhang L."/>
        </authorList>
    </citation>
    <scope>NUCLEOTIDE SEQUENCE [LARGE SCALE GENOMIC DNA]</scope>
    <source>
        <strain evidence="1">SQ_2022a</strain>
    </source>
</reference>
<evidence type="ECO:0000313" key="2">
    <source>
        <dbReference type="Proteomes" id="UP001060215"/>
    </source>
</evidence>